<reference evidence="1" key="2">
    <citation type="journal article" date="2023" name="Proc. Natl. Acad. Sci. U.S.A.">
        <title>A global phylogenomic analysis of the shiitake genus Lentinula.</title>
        <authorList>
            <person name="Sierra-Patev S."/>
            <person name="Min B."/>
            <person name="Naranjo-Ortiz M."/>
            <person name="Looney B."/>
            <person name="Konkel Z."/>
            <person name="Slot J.C."/>
            <person name="Sakamoto Y."/>
            <person name="Steenwyk J.L."/>
            <person name="Rokas A."/>
            <person name="Carro J."/>
            <person name="Camarero S."/>
            <person name="Ferreira P."/>
            <person name="Molpeceres G."/>
            <person name="Ruiz-Duenas F.J."/>
            <person name="Serrano A."/>
            <person name="Henrissat B."/>
            <person name="Drula E."/>
            <person name="Hughes K.W."/>
            <person name="Mata J.L."/>
            <person name="Ishikawa N.K."/>
            <person name="Vargas-Isla R."/>
            <person name="Ushijima S."/>
            <person name="Smith C.A."/>
            <person name="Donoghue J."/>
            <person name="Ahrendt S."/>
            <person name="Andreopoulos W."/>
            <person name="He G."/>
            <person name="LaButti K."/>
            <person name="Lipzen A."/>
            <person name="Ng V."/>
            <person name="Riley R."/>
            <person name="Sandor L."/>
            <person name="Barry K."/>
            <person name="Martinez A.T."/>
            <person name="Xiao Y."/>
            <person name="Gibbons J.G."/>
            <person name="Terashima K."/>
            <person name="Grigoriev I.V."/>
            <person name="Hibbett D."/>
        </authorList>
    </citation>
    <scope>NUCLEOTIDE SEQUENCE</scope>
    <source>
        <strain evidence="1">Sp2 HRB7682 ss15</strain>
    </source>
</reference>
<name>A0A9W8ZZA1_9AGAR</name>
<reference evidence="1" key="1">
    <citation type="submission" date="2022-08" db="EMBL/GenBank/DDBJ databases">
        <authorList>
            <consortium name="DOE Joint Genome Institute"/>
            <person name="Min B."/>
            <person name="Riley R."/>
            <person name="Sierra-Patev S."/>
            <person name="Naranjo-Ortiz M."/>
            <person name="Looney B."/>
            <person name="Konkel Z."/>
            <person name="Slot J.C."/>
            <person name="Sakamoto Y."/>
            <person name="Steenwyk J.L."/>
            <person name="Rokas A."/>
            <person name="Carro J."/>
            <person name="Camarero S."/>
            <person name="Ferreira P."/>
            <person name="Molpeceres G."/>
            <person name="Ruiz-Duenas F.J."/>
            <person name="Serrano A."/>
            <person name="Henrissat B."/>
            <person name="Drula E."/>
            <person name="Hughes K.W."/>
            <person name="Mata J.L."/>
            <person name="Ishikawa N.K."/>
            <person name="Vargas-Isla R."/>
            <person name="Ushijima S."/>
            <person name="Smith C.A."/>
            <person name="Ahrendt S."/>
            <person name="Andreopoulos W."/>
            <person name="He G."/>
            <person name="Labutti K."/>
            <person name="Lipzen A."/>
            <person name="Ng V."/>
            <person name="Sandor L."/>
            <person name="Barry K."/>
            <person name="Martinez A.T."/>
            <person name="Xiao Y."/>
            <person name="Gibbons J.G."/>
            <person name="Terashima K."/>
            <person name="Hibbett D.S."/>
            <person name="Grigoriev I.V."/>
        </authorList>
    </citation>
    <scope>NUCLEOTIDE SEQUENCE</scope>
    <source>
        <strain evidence="1">Sp2 HRB7682 ss15</strain>
    </source>
</reference>
<accession>A0A9W8ZZA1</accession>
<evidence type="ECO:0000313" key="1">
    <source>
        <dbReference type="EMBL" id="KAJ4469988.1"/>
    </source>
</evidence>
<dbReference type="Proteomes" id="UP001150238">
    <property type="component" value="Unassembled WGS sequence"/>
</dbReference>
<dbReference type="EMBL" id="JANVFS010000033">
    <property type="protein sequence ID" value="KAJ4469988.1"/>
    <property type="molecule type" value="Genomic_DNA"/>
</dbReference>
<evidence type="ECO:0000313" key="2">
    <source>
        <dbReference type="Proteomes" id="UP001150238"/>
    </source>
</evidence>
<organism evidence="1 2">
    <name type="scientific">Lentinula lateritia</name>
    <dbReference type="NCBI Taxonomy" id="40482"/>
    <lineage>
        <taxon>Eukaryota</taxon>
        <taxon>Fungi</taxon>
        <taxon>Dikarya</taxon>
        <taxon>Basidiomycota</taxon>
        <taxon>Agaricomycotina</taxon>
        <taxon>Agaricomycetes</taxon>
        <taxon>Agaricomycetidae</taxon>
        <taxon>Agaricales</taxon>
        <taxon>Marasmiineae</taxon>
        <taxon>Omphalotaceae</taxon>
        <taxon>Lentinula</taxon>
    </lineage>
</organism>
<proteinExistence type="predicted"/>
<dbReference type="AlphaFoldDB" id="A0A9W8ZZA1"/>
<gene>
    <name evidence="1" type="ORF">C8J55DRAFT_523212</name>
</gene>
<comment type="caution">
    <text evidence="1">The sequence shown here is derived from an EMBL/GenBank/DDBJ whole genome shotgun (WGS) entry which is preliminary data.</text>
</comment>
<sequence>MYLYLWRGALRGLTKCSEHQDPTSPNQPELINGFFPESLDPFGEHDDLTLNNALESAGLQALQEDVPEKRPNPT</sequence>
<protein>
    <submittedName>
        <fullName evidence="1">Uncharacterized protein</fullName>
    </submittedName>
</protein>